<feature type="region of interest" description="Disordered" evidence="4">
    <location>
        <begin position="150"/>
        <end position="171"/>
    </location>
</feature>
<reference evidence="5" key="1">
    <citation type="journal article" date="2023" name="Mol. Biol. Evol.">
        <title>Third-Generation Sequencing Reveals the Adaptive Role of the Epigenome in Three Deep-Sea Polychaetes.</title>
        <authorList>
            <person name="Perez M."/>
            <person name="Aroh O."/>
            <person name="Sun Y."/>
            <person name="Lan Y."/>
            <person name="Juniper S.K."/>
            <person name="Young C.R."/>
            <person name="Angers B."/>
            <person name="Qian P.Y."/>
        </authorList>
    </citation>
    <scope>NUCLEOTIDE SEQUENCE</scope>
    <source>
        <strain evidence="5">P08H-3</strain>
    </source>
</reference>
<feature type="repeat" description="ANK" evidence="3">
    <location>
        <begin position="428"/>
        <end position="460"/>
    </location>
</feature>
<dbReference type="Gene3D" id="1.25.40.20">
    <property type="entry name" value="Ankyrin repeat-containing domain"/>
    <property type="match status" value="2"/>
</dbReference>
<dbReference type="Pfam" id="PF13637">
    <property type="entry name" value="Ank_4"/>
    <property type="match status" value="1"/>
</dbReference>
<feature type="compositionally biased region" description="Polar residues" evidence="4">
    <location>
        <begin position="152"/>
        <end position="164"/>
    </location>
</feature>
<feature type="repeat" description="ANK" evidence="3">
    <location>
        <begin position="228"/>
        <end position="260"/>
    </location>
</feature>
<feature type="repeat" description="ANK" evidence="3">
    <location>
        <begin position="195"/>
        <end position="227"/>
    </location>
</feature>
<feature type="repeat" description="ANK" evidence="3">
    <location>
        <begin position="362"/>
        <end position="394"/>
    </location>
</feature>
<dbReference type="InterPro" id="IPR036770">
    <property type="entry name" value="Ankyrin_rpt-contain_sf"/>
</dbReference>
<dbReference type="GO" id="GO:0005634">
    <property type="term" value="C:nucleus"/>
    <property type="evidence" value="ECO:0007669"/>
    <property type="project" value="TreeGrafter"/>
</dbReference>
<feature type="compositionally biased region" description="Polar residues" evidence="4">
    <location>
        <begin position="572"/>
        <end position="582"/>
    </location>
</feature>
<evidence type="ECO:0000256" key="2">
    <source>
        <dbReference type="ARBA" id="ARBA00023043"/>
    </source>
</evidence>
<dbReference type="SUPFAM" id="SSF48403">
    <property type="entry name" value="Ankyrin repeat"/>
    <property type="match status" value="1"/>
</dbReference>
<dbReference type="Pfam" id="PF12796">
    <property type="entry name" value="Ank_2"/>
    <property type="match status" value="2"/>
</dbReference>
<organism evidence="5 6">
    <name type="scientific">Paralvinella palmiformis</name>
    <dbReference type="NCBI Taxonomy" id="53620"/>
    <lineage>
        <taxon>Eukaryota</taxon>
        <taxon>Metazoa</taxon>
        <taxon>Spiralia</taxon>
        <taxon>Lophotrochozoa</taxon>
        <taxon>Annelida</taxon>
        <taxon>Polychaeta</taxon>
        <taxon>Sedentaria</taxon>
        <taxon>Canalipalpata</taxon>
        <taxon>Terebellida</taxon>
        <taxon>Terebelliformia</taxon>
        <taxon>Alvinellidae</taxon>
        <taxon>Paralvinella</taxon>
    </lineage>
</organism>
<evidence type="ECO:0000256" key="3">
    <source>
        <dbReference type="PROSITE-ProRule" id="PRU00023"/>
    </source>
</evidence>
<feature type="repeat" description="ANK" evidence="3">
    <location>
        <begin position="395"/>
        <end position="427"/>
    </location>
</feature>
<name>A0AAD9JXT0_9ANNE</name>
<accession>A0AAD9JXT0</accession>
<dbReference type="EMBL" id="JAODUP010000121">
    <property type="protein sequence ID" value="KAK2161087.1"/>
    <property type="molecule type" value="Genomic_DNA"/>
</dbReference>
<dbReference type="PRINTS" id="PR01415">
    <property type="entry name" value="ANKYRIN"/>
</dbReference>
<dbReference type="PROSITE" id="PS50297">
    <property type="entry name" value="ANK_REP_REGION"/>
    <property type="match status" value="6"/>
</dbReference>
<dbReference type="PANTHER" id="PTHR24201:SF2">
    <property type="entry name" value="ANKYRIN REPEAT DOMAIN-CONTAINING PROTEIN 42"/>
    <property type="match status" value="1"/>
</dbReference>
<dbReference type="SMART" id="SM00248">
    <property type="entry name" value="ANK"/>
    <property type="match status" value="9"/>
</dbReference>
<feature type="repeat" description="ANK" evidence="3">
    <location>
        <begin position="329"/>
        <end position="361"/>
    </location>
</feature>
<evidence type="ECO:0000256" key="4">
    <source>
        <dbReference type="SAM" id="MobiDB-lite"/>
    </source>
</evidence>
<dbReference type="PANTHER" id="PTHR24201">
    <property type="entry name" value="ANK_REP_REGION DOMAIN-CONTAINING PROTEIN"/>
    <property type="match status" value="1"/>
</dbReference>
<feature type="region of interest" description="Disordered" evidence="4">
    <location>
        <begin position="568"/>
        <end position="600"/>
    </location>
</feature>
<keyword evidence="1" id="KW-0677">Repeat</keyword>
<evidence type="ECO:0000313" key="6">
    <source>
        <dbReference type="Proteomes" id="UP001208570"/>
    </source>
</evidence>
<keyword evidence="2 3" id="KW-0040">ANK repeat</keyword>
<dbReference type="InterPro" id="IPR050776">
    <property type="entry name" value="Ank_Repeat/CDKN_Inhibitor"/>
</dbReference>
<feature type="repeat" description="ANK" evidence="3">
    <location>
        <begin position="461"/>
        <end position="493"/>
    </location>
</feature>
<protein>
    <submittedName>
        <fullName evidence="5">Uncharacterized protein</fullName>
    </submittedName>
</protein>
<dbReference type="PROSITE" id="PS50088">
    <property type="entry name" value="ANK_REPEAT"/>
    <property type="match status" value="8"/>
</dbReference>
<evidence type="ECO:0000256" key="1">
    <source>
        <dbReference type="ARBA" id="ARBA00022737"/>
    </source>
</evidence>
<sequence>MNLEVLGDTRNEKDMGVIPDQDLKFQAHVSQDSEQGITTARADKNQPYMSEQHHSAQAVQHNDPTTLRLFFMMNTESYTPGHNQNMVKKHGRLGIQQIVFSQRVINDSNSIPGGVIESLSVNTFKSALDKYAIIDPPIPNSLELLRIKYGDDSTNPESGTNPSANEDAAEKGDIDTVQDLLGNINLNPDLKTKYQARSALHLACGYGQFDVADKLLQSGADPMQFSNAGRTPLHEVCQGGYCNILSLLLEYTCEVDTQDRDGQTPTHIAALNGEVECLKILYDKDLSFSREDIFLISTGNLFHKVVGATTIAIRLELRQEASLVIEDKAGRQPAHLAAIRNHRKVLEYLYDIGVDLQCTDQMGEQPIHLAAQYGALDCLYCLVERDSDITIGDNLGNLPMHYAAWYDQLDCMRFLVKQGSLMEFTNTKNKTSVHMAAFHGGVHVLHWLLEKGANPNATDASGNTAAHYACQAGQGECFNCLYHHGIDTTIKNDKSDDPIAWAKKHGHSLLIEKAMRSEVICPSCKKKQSYDHWKNKFKPSPVLMSVDELKGQAYTSPVPKLQRVPTDIQKKQMASSSRTTLGASYGRQQPAKKGRLPKRDLPTKYFGEHLEVNDLYKFNT</sequence>
<evidence type="ECO:0000313" key="5">
    <source>
        <dbReference type="EMBL" id="KAK2161087.1"/>
    </source>
</evidence>
<feature type="repeat" description="ANK" evidence="3">
    <location>
        <begin position="261"/>
        <end position="293"/>
    </location>
</feature>
<proteinExistence type="predicted"/>
<dbReference type="Pfam" id="PF00023">
    <property type="entry name" value="Ank"/>
    <property type="match status" value="1"/>
</dbReference>
<dbReference type="Proteomes" id="UP001208570">
    <property type="component" value="Unassembled WGS sequence"/>
</dbReference>
<keyword evidence="6" id="KW-1185">Reference proteome</keyword>
<dbReference type="AlphaFoldDB" id="A0AAD9JXT0"/>
<comment type="caution">
    <text evidence="5">The sequence shown here is derived from an EMBL/GenBank/DDBJ whole genome shotgun (WGS) entry which is preliminary data.</text>
</comment>
<gene>
    <name evidence="5" type="ORF">LSH36_121g00039</name>
</gene>
<dbReference type="InterPro" id="IPR002110">
    <property type="entry name" value="Ankyrin_rpt"/>
</dbReference>